<name>K0DC61_LEUCJ</name>
<gene>
    <name evidence="2" type="ordered locus">C270_03090</name>
</gene>
<dbReference type="HOGENOM" id="CLU_095977_2_0_9"/>
<dbReference type="RefSeq" id="WP_014974144.1">
    <property type="nucleotide sequence ID" value="NC_018673.1"/>
</dbReference>
<dbReference type="InterPro" id="IPR002156">
    <property type="entry name" value="RNaseH_domain"/>
</dbReference>
<dbReference type="GO" id="GO:0004523">
    <property type="term" value="F:RNA-DNA hybrid ribonuclease activity"/>
    <property type="evidence" value="ECO:0007669"/>
    <property type="project" value="InterPro"/>
</dbReference>
<dbReference type="InterPro" id="IPR036397">
    <property type="entry name" value="RNaseH_sf"/>
</dbReference>
<organism evidence="2 3">
    <name type="scientific">Leuconostoc carnosum (strain JB16)</name>
    <dbReference type="NCBI Taxonomy" id="1229758"/>
    <lineage>
        <taxon>Bacteria</taxon>
        <taxon>Bacillati</taxon>
        <taxon>Bacillota</taxon>
        <taxon>Bacilli</taxon>
        <taxon>Lactobacillales</taxon>
        <taxon>Lactobacillaceae</taxon>
        <taxon>Leuconostoc</taxon>
    </lineage>
</organism>
<dbReference type="PATRIC" id="fig|1229758.3.peg.618"/>
<feature type="domain" description="RNase H type-1" evidence="1">
    <location>
        <begin position="1"/>
        <end position="130"/>
    </location>
</feature>
<dbReference type="STRING" id="1229758.C270_03090"/>
<proteinExistence type="predicted"/>
<dbReference type="EMBL" id="CP003851">
    <property type="protein sequence ID" value="AFT81531.1"/>
    <property type="molecule type" value="Genomic_DNA"/>
</dbReference>
<dbReference type="CDD" id="cd09279">
    <property type="entry name" value="RNase_HI_like"/>
    <property type="match status" value="1"/>
</dbReference>
<reference evidence="2 3" key="1">
    <citation type="journal article" date="2012" name="J. Bacteriol.">
        <title>Complete genome sequence of Leuconostoc carnosum strain JB16, isolated from Kimchi.</title>
        <authorList>
            <person name="Jung J.Y."/>
            <person name="Lee S.H."/>
            <person name="Jeon C.O."/>
        </authorList>
    </citation>
    <scope>NUCLEOTIDE SEQUENCE [LARGE SCALE GENOMIC DNA]</scope>
    <source>
        <strain evidence="2 3">JB16</strain>
    </source>
</reference>
<evidence type="ECO:0000259" key="1">
    <source>
        <dbReference type="PROSITE" id="PS50879"/>
    </source>
</evidence>
<dbReference type="Pfam" id="PF00075">
    <property type="entry name" value="RNase_H"/>
    <property type="match status" value="1"/>
</dbReference>
<keyword evidence="3" id="KW-1185">Reference proteome</keyword>
<dbReference type="PROSITE" id="PS50879">
    <property type="entry name" value="RNASE_H_1"/>
    <property type="match status" value="1"/>
</dbReference>
<protein>
    <submittedName>
        <fullName evidence="2">EbsB protein</fullName>
    </submittedName>
</protein>
<dbReference type="InterPro" id="IPR012337">
    <property type="entry name" value="RNaseH-like_sf"/>
</dbReference>
<dbReference type="KEGG" id="lcn:C270_03090"/>
<dbReference type="SUPFAM" id="SSF53098">
    <property type="entry name" value="Ribonuclease H-like"/>
    <property type="match status" value="1"/>
</dbReference>
<evidence type="ECO:0000313" key="2">
    <source>
        <dbReference type="EMBL" id="AFT81531.1"/>
    </source>
</evidence>
<sequence>MITLYVDAARDIHTGQTAAGTVIIIDKIQSQQKTALPVTQDNHEAEFCALIWALQQLPKKIDILKIYSDSQILIDAIDKQYAKHYQPFVDNIIKLLSPYPLVLNQWLPEKENLGAHHLALQALQQHKLSQ</sequence>
<dbReference type="Proteomes" id="UP000006299">
    <property type="component" value="Chromosome"/>
</dbReference>
<evidence type="ECO:0000313" key="3">
    <source>
        <dbReference type="Proteomes" id="UP000006299"/>
    </source>
</evidence>
<dbReference type="GO" id="GO:0003676">
    <property type="term" value="F:nucleic acid binding"/>
    <property type="evidence" value="ECO:0007669"/>
    <property type="project" value="InterPro"/>
</dbReference>
<dbReference type="eggNOG" id="COG0328">
    <property type="taxonomic scope" value="Bacteria"/>
</dbReference>
<accession>K0DC61</accession>
<dbReference type="Gene3D" id="3.30.420.10">
    <property type="entry name" value="Ribonuclease H-like superfamily/Ribonuclease H"/>
    <property type="match status" value="1"/>
</dbReference>
<dbReference type="AlphaFoldDB" id="K0DC61"/>